<name>A0AAN6ZCC7_9PEZI</name>
<evidence type="ECO:0000313" key="2">
    <source>
        <dbReference type="Proteomes" id="UP001304895"/>
    </source>
</evidence>
<comment type="caution">
    <text evidence="1">The sequence shown here is derived from an EMBL/GenBank/DDBJ whole genome shotgun (WGS) entry which is preliminary data.</text>
</comment>
<accession>A0AAN6ZCC7</accession>
<dbReference type="AlphaFoldDB" id="A0AAN6ZCC7"/>
<keyword evidence="2" id="KW-1185">Reference proteome</keyword>
<reference evidence="1" key="1">
    <citation type="journal article" date="2023" name="Mol. Phylogenet. Evol.">
        <title>Genome-scale phylogeny and comparative genomics of the fungal order Sordariales.</title>
        <authorList>
            <person name="Hensen N."/>
            <person name="Bonometti L."/>
            <person name="Westerberg I."/>
            <person name="Brannstrom I.O."/>
            <person name="Guillou S."/>
            <person name="Cros-Aarteil S."/>
            <person name="Calhoun S."/>
            <person name="Haridas S."/>
            <person name="Kuo A."/>
            <person name="Mondo S."/>
            <person name="Pangilinan J."/>
            <person name="Riley R."/>
            <person name="LaButti K."/>
            <person name="Andreopoulos B."/>
            <person name="Lipzen A."/>
            <person name="Chen C."/>
            <person name="Yan M."/>
            <person name="Daum C."/>
            <person name="Ng V."/>
            <person name="Clum A."/>
            <person name="Steindorff A."/>
            <person name="Ohm R.A."/>
            <person name="Martin F."/>
            <person name="Silar P."/>
            <person name="Natvig D.O."/>
            <person name="Lalanne C."/>
            <person name="Gautier V."/>
            <person name="Ament-Velasquez S.L."/>
            <person name="Kruys A."/>
            <person name="Hutchinson M.I."/>
            <person name="Powell A.J."/>
            <person name="Barry K."/>
            <person name="Miller A.N."/>
            <person name="Grigoriev I.V."/>
            <person name="Debuchy R."/>
            <person name="Gladieux P."/>
            <person name="Hiltunen Thoren M."/>
            <person name="Johannesson H."/>
        </authorList>
    </citation>
    <scope>NUCLEOTIDE SEQUENCE</scope>
    <source>
        <strain evidence="1">CBS 123565</strain>
    </source>
</reference>
<dbReference type="Proteomes" id="UP001304895">
    <property type="component" value="Unassembled WGS sequence"/>
</dbReference>
<protein>
    <submittedName>
        <fullName evidence="1">Uncharacterized protein</fullName>
    </submittedName>
</protein>
<dbReference type="EMBL" id="MU853416">
    <property type="protein sequence ID" value="KAK4132741.1"/>
    <property type="molecule type" value="Genomic_DNA"/>
</dbReference>
<organism evidence="1 2">
    <name type="scientific">Trichocladium antarcticum</name>
    <dbReference type="NCBI Taxonomy" id="1450529"/>
    <lineage>
        <taxon>Eukaryota</taxon>
        <taxon>Fungi</taxon>
        <taxon>Dikarya</taxon>
        <taxon>Ascomycota</taxon>
        <taxon>Pezizomycotina</taxon>
        <taxon>Sordariomycetes</taxon>
        <taxon>Sordariomycetidae</taxon>
        <taxon>Sordariales</taxon>
        <taxon>Chaetomiaceae</taxon>
        <taxon>Trichocladium</taxon>
    </lineage>
</organism>
<reference evidence="1" key="2">
    <citation type="submission" date="2023-05" db="EMBL/GenBank/DDBJ databases">
        <authorList>
            <consortium name="Lawrence Berkeley National Laboratory"/>
            <person name="Steindorff A."/>
            <person name="Hensen N."/>
            <person name="Bonometti L."/>
            <person name="Westerberg I."/>
            <person name="Brannstrom I.O."/>
            <person name="Guillou S."/>
            <person name="Cros-Aarteil S."/>
            <person name="Calhoun S."/>
            <person name="Haridas S."/>
            <person name="Kuo A."/>
            <person name="Mondo S."/>
            <person name="Pangilinan J."/>
            <person name="Riley R."/>
            <person name="Labutti K."/>
            <person name="Andreopoulos B."/>
            <person name="Lipzen A."/>
            <person name="Chen C."/>
            <person name="Yanf M."/>
            <person name="Daum C."/>
            <person name="Ng V."/>
            <person name="Clum A."/>
            <person name="Ohm R."/>
            <person name="Martin F."/>
            <person name="Silar P."/>
            <person name="Natvig D."/>
            <person name="Lalanne C."/>
            <person name="Gautier V."/>
            <person name="Ament-Velasquez S.L."/>
            <person name="Kruys A."/>
            <person name="Hutchinson M.I."/>
            <person name="Powell A.J."/>
            <person name="Barry K."/>
            <person name="Miller A.N."/>
            <person name="Grigoriev I.V."/>
            <person name="Debuchy R."/>
            <person name="Gladieux P."/>
            <person name="Thoren M.H."/>
            <person name="Johannesson H."/>
        </authorList>
    </citation>
    <scope>NUCLEOTIDE SEQUENCE</scope>
    <source>
        <strain evidence="1">CBS 123565</strain>
    </source>
</reference>
<gene>
    <name evidence="1" type="ORF">BT67DRAFT_77242</name>
</gene>
<proteinExistence type="predicted"/>
<evidence type="ECO:0000313" key="1">
    <source>
        <dbReference type="EMBL" id="KAK4132741.1"/>
    </source>
</evidence>
<sequence>MPHVAVASENQKLLQLMSEPINLGDIDAALKHRRGYKQETAHTNELVEESIKQLLVYDYEFRRLPNIEEQVLGSGRISRSETHAMFAPMKRVPEIELECLLGHGRVQRLAQSETYMYVAGWRLVLKVRCRTPQSFGQGFLALLLDISWIPFRAACVECEENEEHVFNLTLAGNTARDAGRRSARPGRWPLLFVLRYTVRRAGPNVLLV</sequence>